<name>A0A7W9BQ18_9SPHN</name>
<organism evidence="2 3">
    <name type="scientific">Sphingomonas prati</name>
    <dbReference type="NCBI Taxonomy" id="1843237"/>
    <lineage>
        <taxon>Bacteria</taxon>
        <taxon>Pseudomonadati</taxon>
        <taxon>Pseudomonadota</taxon>
        <taxon>Alphaproteobacteria</taxon>
        <taxon>Sphingomonadales</taxon>
        <taxon>Sphingomonadaceae</taxon>
        <taxon>Sphingomonas</taxon>
    </lineage>
</organism>
<dbReference type="Gene3D" id="3.30.9.10">
    <property type="entry name" value="D-Amino Acid Oxidase, subunit A, domain 2"/>
    <property type="match status" value="1"/>
</dbReference>
<dbReference type="AlphaFoldDB" id="A0A7W9BQ18"/>
<gene>
    <name evidence="2" type="ORF">FHS99_000479</name>
</gene>
<comment type="caution">
    <text evidence="2">The sequence shown here is derived from an EMBL/GenBank/DDBJ whole genome shotgun (WGS) entry which is preliminary data.</text>
</comment>
<evidence type="ECO:0000313" key="2">
    <source>
        <dbReference type="EMBL" id="MBB5728023.1"/>
    </source>
</evidence>
<dbReference type="SUPFAM" id="SSF54373">
    <property type="entry name" value="FAD-linked reductases, C-terminal domain"/>
    <property type="match status" value="1"/>
</dbReference>
<dbReference type="GO" id="GO:0071949">
    <property type="term" value="F:FAD binding"/>
    <property type="evidence" value="ECO:0007669"/>
    <property type="project" value="InterPro"/>
</dbReference>
<dbReference type="InterPro" id="IPR002938">
    <property type="entry name" value="FAD-bd"/>
</dbReference>
<protein>
    <submittedName>
        <fullName evidence="2">2-polyprenyl-6-methoxyphenol hydroxylase-like FAD-dependent oxidoreductase</fullName>
    </submittedName>
</protein>
<dbReference type="Pfam" id="PF01494">
    <property type="entry name" value="FAD_binding_3"/>
    <property type="match status" value="1"/>
</dbReference>
<evidence type="ECO:0000259" key="1">
    <source>
        <dbReference type="Pfam" id="PF01494"/>
    </source>
</evidence>
<feature type="domain" description="FAD-binding" evidence="1">
    <location>
        <begin position="1"/>
        <end position="72"/>
    </location>
</feature>
<proteinExistence type="predicted"/>
<dbReference type="EMBL" id="JACIJR010000001">
    <property type="protein sequence ID" value="MBB5728023.1"/>
    <property type="molecule type" value="Genomic_DNA"/>
</dbReference>
<dbReference type="Proteomes" id="UP000546701">
    <property type="component" value="Unassembled WGS sequence"/>
</dbReference>
<sequence>MYANHELGFALASMRSPRRSRYYIQCAVDEDIADWPDARFWNKLCVRLGPETAAKVVRGPSFEKTITPLRSKFIS</sequence>
<keyword evidence="3" id="KW-1185">Reference proteome</keyword>
<reference evidence="2 3" key="1">
    <citation type="submission" date="2020-08" db="EMBL/GenBank/DDBJ databases">
        <title>Genomic Encyclopedia of Type Strains, Phase IV (KMG-IV): sequencing the most valuable type-strain genomes for metagenomic binning, comparative biology and taxonomic classification.</title>
        <authorList>
            <person name="Goeker M."/>
        </authorList>
    </citation>
    <scope>NUCLEOTIDE SEQUENCE [LARGE SCALE GENOMIC DNA]</scope>
    <source>
        <strain evidence="2 3">DSM 103336</strain>
    </source>
</reference>
<evidence type="ECO:0000313" key="3">
    <source>
        <dbReference type="Proteomes" id="UP000546701"/>
    </source>
</evidence>
<accession>A0A7W9BQ18</accession>